<evidence type="ECO:0000313" key="3">
    <source>
        <dbReference type="Proteomes" id="UP000240883"/>
    </source>
</evidence>
<reference evidence="2 3" key="1">
    <citation type="journal article" date="2018" name="Front. Microbiol.">
        <title>Genome-Wide Analysis of Corynespora cassiicola Leaf Fall Disease Putative Effectors.</title>
        <authorList>
            <person name="Lopez D."/>
            <person name="Ribeiro S."/>
            <person name="Label P."/>
            <person name="Fumanal B."/>
            <person name="Venisse J.S."/>
            <person name="Kohler A."/>
            <person name="de Oliveira R.R."/>
            <person name="Labutti K."/>
            <person name="Lipzen A."/>
            <person name="Lail K."/>
            <person name="Bauer D."/>
            <person name="Ohm R.A."/>
            <person name="Barry K.W."/>
            <person name="Spatafora J."/>
            <person name="Grigoriev I.V."/>
            <person name="Martin F.M."/>
            <person name="Pujade-Renaud V."/>
        </authorList>
    </citation>
    <scope>NUCLEOTIDE SEQUENCE [LARGE SCALE GENOMIC DNA]</scope>
    <source>
        <strain evidence="2 3">Philippines</strain>
    </source>
</reference>
<keyword evidence="3" id="KW-1185">Reference proteome</keyword>
<dbReference type="EMBL" id="KZ678145">
    <property type="protein sequence ID" value="PSN61177.1"/>
    <property type="molecule type" value="Genomic_DNA"/>
</dbReference>
<feature type="region of interest" description="Disordered" evidence="1">
    <location>
        <begin position="112"/>
        <end position="152"/>
    </location>
</feature>
<gene>
    <name evidence="2" type="ORF">BS50DRAFT_639429</name>
</gene>
<evidence type="ECO:0000256" key="1">
    <source>
        <dbReference type="SAM" id="MobiDB-lite"/>
    </source>
</evidence>
<proteinExistence type="predicted"/>
<sequence>MSQVLYFFNGISTTDLASAKTADKALGLHQDVPDTMSAPELEHPESSSDWAYKNYASIEEVICAQHTSMASDVHDTALQDSSPLYSLSAPCVLSDSNLPLASEPWHEVKAPSVKSDNQLLERKKSRRRTRSEPTLYSRPIASQSATAPGASPLSKKYIRRPLASYSPNFESFRDDFAIPFRQPLTVAQILRRPGLLFEEEEFLGRAVNKFQRKISRAKRKVKNAVGKFKALVQREGK</sequence>
<evidence type="ECO:0000313" key="2">
    <source>
        <dbReference type="EMBL" id="PSN61177.1"/>
    </source>
</evidence>
<dbReference type="AlphaFoldDB" id="A0A2T2N6W5"/>
<dbReference type="Proteomes" id="UP000240883">
    <property type="component" value="Unassembled WGS sequence"/>
</dbReference>
<accession>A0A2T2N6W5</accession>
<organism evidence="2 3">
    <name type="scientific">Corynespora cassiicola Philippines</name>
    <dbReference type="NCBI Taxonomy" id="1448308"/>
    <lineage>
        <taxon>Eukaryota</taxon>
        <taxon>Fungi</taxon>
        <taxon>Dikarya</taxon>
        <taxon>Ascomycota</taxon>
        <taxon>Pezizomycotina</taxon>
        <taxon>Dothideomycetes</taxon>
        <taxon>Pleosporomycetidae</taxon>
        <taxon>Pleosporales</taxon>
        <taxon>Corynesporascaceae</taxon>
        <taxon>Corynespora</taxon>
    </lineage>
</organism>
<name>A0A2T2N6W5_CORCC</name>
<protein>
    <submittedName>
        <fullName evidence="2">Uncharacterized protein</fullName>
    </submittedName>
</protein>